<evidence type="ECO:0000256" key="2">
    <source>
        <dbReference type="ARBA" id="ARBA00001946"/>
    </source>
</evidence>
<feature type="binding site" evidence="11">
    <location>
        <position position="125"/>
    </location>
    <ligand>
        <name>ATP</name>
        <dbReference type="ChEBI" id="CHEBI:30616"/>
    </ligand>
</feature>
<dbReference type="EC" id="2.7.1.50" evidence="11"/>
<evidence type="ECO:0000256" key="9">
    <source>
        <dbReference type="ARBA" id="ARBA00022842"/>
    </source>
</evidence>
<dbReference type="RefSeq" id="WP_162453573.1">
    <property type="nucleotide sequence ID" value="NZ_WLZY01000015.1"/>
</dbReference>
<evidence type="ECO:0000256" key="8">
    <source>
        <dbReference type="ARBA" id="ARBA00022840"/>
    </source>
</evidence>
<comment type="function">
    <text evidence="11">Catalyzes the phosphorylation of the hydroxyl group of 4-methyl-5-beta-hydroxyethylthiazole (THZ).</text>
</comment>
<comment type="cofactor">
    <cofactor evidence="2 11">
        <name>Mg(2+)</name>
        <dbReference type="ChEBI" id="CHEBI:18420"/>
    </cofactor>
</comment>
<accession>A0A7K3MCS9</accession>
<dbReference type="InterPro" id="IPR029056">
    <property type="entry name" value="Ribokinase-like"/>
</dbReference>
<gene>
    <name evidence="11 12" type="primary">thiM</name>
    <name evidence="12" type="ORF">F7O44_27660</name>
</gene>
<keyword evidence="4 11" id="KW-0808">Transferase</keyword>
<dbReference type="UniPathway" id="UPA00060">
    <property type="reaction ID" value="UER00139"/>
</dbReference>
<evidence type="ECO:0000256" key="4">
    <source>
        <dbReference type="ARBA" id="ARBA00022679"/>
    </source>
</evidence>
<comment type="catalytic activity">
    <reaction evidence="1 11">
        <text>5-(2-hydroxyethyl)-4-methylthiazole + ATP = 4-methyl-5-(2-phosphooxyethyl)-thiazole + ADP + H(+)</text>
        <dbReference type="Rhea" id="RHEA:24212"/>
        <dbReference type="ChEBI" id="CHEBI:15378"/>
        <dbReference type="ChEBI" id="CHEBI:17957"/>
        <dbReference type="ChEBI" id="CHEBI:30616"/>
        <dbReference type="ChEBI" id="CHEBI:58296"/>
        <dbReference type="ChEBI" id="CHEBI:456216"/>
        <dbReference type="EC" id="2.7.1.50"/>
    </reaction>
</comment>
<feature type="binding site" evidence="11">
    <location>
        <position position="50"/>
    </location>
    <ligand>
        <name>substrate</name>
    </ligand>
</feature>
<keyword evidence="8 11" id="KW-0067">ATP-binding</keyword>
<dbReference type="GO" id="GO:0004417">
    <property type="term" value="F:hydroxyethylthiazole kinase activity"/>
    <property type="evidence" value="ECO:0007669"/>
    <property type="project" value="UniProtKB-UniRule"/>
</dbReference>
<dbReference type="GO" id="GO:0009229">
    <property type="term" value="P:thiamine diphosphate biosynthetic process"/>
    <property type="evidence" value="ECO:0007669"/>
    <property type="project" value="UniProtKB-UniRule"/>
</dbReference>
<dbReference type="AlphaFoldDB" id="A0A7K3MCS9"/>
<dbReference type="GO" id="GO:0000287">
    <property type="term" value="F:magnesium ion binding"/>
    <property type="evidence" value="ECO:0007669"/>
    <property type="project" value="UniProtKB-UniRule"/>
</dbReference>
<evidence type="ECO:0000256" key="5">
    <source>
        <dbReference type="ARBA" id="ARBA00022723"/>
    </source>
</evidence>
<keyword evidence="5 11" id="KW-0479">Metal-binding</keyword>
<evidence type="ECO:0000256" key="7">
    <source>
        <dbReference type="ARBA" id="ARBA00022777"/>
    </source>
</evidence>
<dbReference type="Pfam" id="PF02110">
    <property type="entry name" value="HK"/>
    <property type="match status" value="1"/>
</dbReference>
<dbReference type="NCBIfam" id="TIGR00694">
    <property type="entry name" value="thiM"/>
    <property type="match status" value="1"/>
</dbReference>
<proteinExistence type="inferred from homology"/>
<keyword evidence="9 11" id="KW-0460">Magnesium</keyword>
<dbReference type="Gene3D" id="3.40.1190.20">
    <property type="match status" value="1"/>
</dbReference>
<dbReference type="EMBL" id="WLZY01000015">
    <property type="protein sequence ID" value="NDL60857.1"/>
    <property type="molecule type" value="Genomic_DNA"/>
</dbReference>
<evidence type="ECO:0000313" key="13">
    <source>
        <dbReference type="Proteomes" id="UP000460435"/>
    </source>
</evidence>
<evidence type="ECO:0000256" key="10">
    <source>
        <dbReference type="ARBA" id="ARBA00022977"/>
    </source>
</evidence>
<evidence type="ECO:0000256" key="3">
    <source>
        <dbReference type="ARBA" id="ARBA00004868"/>
    </source>
</evidence>
<dbReference type="InterPro" id="IPR000417">
    <property type="entry name" value="Hyethyz_kinase"/>
</dbReference>
<evidence type="ECO:0000313" key="12">
    <source>
        <dbReference type="EMBL" id="NDL60857.1"/>
    </source>
</evidence>
<organism evidence="12 13">
    <name type="scientific">Phytoactinopolyspora mesophila</name>
    <dbReference type="NCBI Taxonomy" id="2650750"/>
    <lineage>
        <taxon>Bacteria</taxon>
        <taxon>Bacillati</taxon>
        <taxon>Actinomycetota</taxon>
        <taxon>Actinomycetes</taxon>
        <taxon>Jiangellales</taxon>
        <taxon>Jiangellaceae</taxon>
        <taxon>Phytoactinopolyspora</taxon>
    </lineage>
</organism>
<dbReference type="PIRSF" id="PIRSF000513">
    <property type="entry name" value="Thz_kinase"/>
    <property type="match status" value="1"/>
</dbReference>
<protein>
    <recommendedName>
        <fullName evidence="11">Hydroxyethylthiazole kinase</fullName>
        <ecNumber evidence="11">2.7.1.50</ecNumber>
    </recommendedName>
    <alternativeName>
        <fullName evidence="11">4-methyl-5-beta-hydroxyethylthiazole kinase</fullName>
        <shortName evidence="11">TH kinase</shortName>
        <shortName evidence="11">Thz kinase</shortName>
    </alternativeName>
</protein>
<dbReference type="PRINTS" id="PR01099">
    <property type="entry name" value="HYETHTZKNASE"/>
</dbReference>
<dbReference type="HAMAP" id="MF_00228">
    <property type="entry name" value="Thz_kinase"/>
    <property type="match status" value="1"/>
</dbReference>
<dbReference type="CDD" id="cd01170">
    <property type="entry name" value="THZ_kinase"/>
    <property type="match status" value="1"/>
</dbReference>
<dbReference type="Proteomes" id="UP000460435">
    <property type="component" value="Unassembled WGS sequence"/>
</dbReference>
<evidence type="ECO:0000256" key="11">
    <source>
        <dbReference type="HAMAP-Rule" id="MF_00228"/>
    </source>
</evidence>
<keyword evidence="13" id="KW-1185">Reference proteome</keyword>
<feature type="binding site" evidence="11">
    <location>
        <position position="171"/>
    </location>
    <ligand>
        <name>ATP</name>
        <dbReference type="ChEBI" id="CHEBI:30616"/>
    </ligand>
</feature>
<comment type="pathway">
    <text evidence="3 11">Cofactor biosynthesis; thiamine diphosphate biosynthesis; 4-methyl-5-(2-phosphoethyl)-thiazole from 5-(2-hydroxyethyl)-4-methylthiazole: step 1/1.</text>
</comment>
<evidence type="ECO:0000256" key="1">
    <source>
        <dbReference type="ARBA" id="ARBA00001771"/>
    </source>
</evidence>
<reference evidence="12 13" key="1">
    <citation type="submission" date="2019-11" db="EMBL/GenBank/DDBJ databases">
        <authorList>
            <person name="Li X.-J."/>
            <person name="Feng X.-M."/>
        </authorList>
    </citation>
    <scope>NUCLEOTIDE SEQUENCE [LARGE SCALE GENOMIC DNA]</scope>
    <source>
        <strain evidence="12 13">XMNu-373</strain>
    </source>
</reference>
<dbReference type="GO" id="GO:0009228">
    <property type="term" value="P:thiamine biosynthetic process"/>
    <property type="evidence" value="ECO:0007669"/>
    <property type="project" value="UniProtKB-KW"/>
</dbReference>
<keyword evidence="7 11" id="KW-0418">Kinase</keyword>
<comment type="caution">
    <text evidence="12">The sequence shown here is derived from an EMBL/GenBank/DDBJ whole genome shotgun (WGS) entry which is preliminary data.</text>
</comment>
<sequence>MAATAPSPADVWAAYDDVRRAGPLVHNITNYVAMDLSANVLLAAGASPAMVHAREEAAEFAQLAGAVVVNIGTLSPEWAESMLGAARVASERRVPWVLDPVAVGATAYRVKVATDLLPLRPTVVRGNASEILALAGAAGRGKGVDSTDESADAVEAAIELAARTGGVVAVTGDVDIVTDGRNTLRVEGGDPLMARVTAMGCAASAMVGAFVATAAEPMVATASALAVFGLAGERAAAQAAGPGSLRWRLLDELHGLDEQSVLDGVRIS</sequence>
<dbReference type="SUPFAM" id="SSF53613">
    <property type="entry name" value="Ribokinase-like"/>
    <property type="match status" value="1"/>
</dbReference>
<comment type="similarity">
    <text evidence="11">Belongs to the Thz kinase family.</text>
</comment>
<name>A0A7K3MCS9_9ACTN</name>
<keyword evidence="6 11" id="KW-0547">Nucleotide-binding</keyword>
<dbReference type="GO" id="GO:0005524">
    <property type="term" value="F:ATP binding"/>
    <property type="evidence" value="ECO:0007669"/>
    <property type="project" value="UniProtKB-UniRule"/>
</dbReference>
<keyword evidence="10 11" id="KW-0784">Thiamine biosynthesis</keyword>
<feature type="binding site" evidence="11">
    <location>
        <position position="198"/>
    </location>
    <ligand>
        <name>substrate</name>
    </ligand>
</feature>
<evidence type="ECO:0000256" key="6">
    <source>
        <dbReference type="ARBA" id="ARBA00022741"/>
    </source>
</evidence>
<dbReference type="NCBIfam" id="NF006830">
    <property type="entry name" value="PRK09355.1"/>
    <property type="match status" value="1"/>
</dbReference>